<evidence type="ECO:0000313" key="1">
    <source>
        <dbReference type="EMBL" id="JAH31844.1"/>
    </source>
</evidence>
<accession>A0A0E9RRT9</accession>
<sequence length="53" mass="6575">MYLPEKFTYRFQRHMEHMLDQIEFRMSIHTQPGLTHTPDQLIHLHTHLYNLRA</sequence>
<organism evidence="1">
    <name type="scientific">Anguilla anguilla</name>
    <name type="common">European freshwater eel</name>
    <name type="synonym">Muraena anguilla</name>
    <dbReference type="NCBI Taxonomy" id="7936"/>
    <lineage>
        <taxon>Eukaryota</taxon>
        <taxon>Metazoa</taxon>
        <taxon>Chordata</taxon>
        <taxon>Craniata</taxon>
        <taxon>Vertebrata</taxon>
        <taxon>Euteleostomi</taxon>
        <taxon>Actinopterygii</taxon>
        <taxon>Neopterygii</taxon>
        <taxon>Teleostei</taxon>
        <taxon>Anguilliformes</taxon>
        <taxon>Anguillidae</taxon>
        <taxon>Anguilla</taxon>
    </lineage>
</organism>
<reference evidence="1" key="1">
    <citation type="submission" date="2014-11" db="EMBL/GenBank/DDBJ databases">
        <authorList>
            <person name="Amaro Gonzalez C."/>
        </authorList>
    </citation>
    <scope>NUCLEOTIDE SEQUENCE</scope>
</reference>
<dbReference type="EMBL" id="GBXM01076733">
    <property type="protein sequence ID" value="JAH31844.1"/>
    <property type="molecule type" value="Transcribed_RNA"/>
</dbReference>
<name>A0A0E9RRT9_ANGAN</name>
<dbReference type="AlphaFoldDB" id="A0A0E9RRT9"/>
<reference evidence="1" key="2">
    <citation type="journal article" date="2015" name="Fish Shellfish Immunol.">
        <title>Early steps in the European eel (Anguilla anguilla)-Vibrio vulnificus interaction in the gills: Role of the RtxA13 toxin.</title>
        <authorList>
            <person name="Callol A."/>
            <person name="Pajuelo D."/>
            <person name="Ebbesson L."/>
            <person name="Teles M."/>
            <person name="MacKenzie S."/>
            <person name="Amaro C."/>
        </authorList>
    </citation>
    <scope>NUCLEOTIDE SEQUENCE</scope>
</reference>
<proteinExistence type="predicted"/>
<protein>
    <submittedName>
        <fullName evidence="1">Uncharacterized protein</fullName>
    </submittedName>
</protein>